<dbReference type="InterPro" id="IPR003439">
    <property type="entry name" value="ABC_transporter-like_ATP-bd"/>
</dbReference>
<evidence type="ECO:0000256" key="7">
    <source>
        <dbReference type="ARBA" id="ARBA00022840"/>
    </source>
</evidence>
<dbReference type="Pfam" id="PF00664">
    <property type="entry name" value="ABC_membrane"/>
    <property type="match status" value="1"/>
</dbReference>
<dbReference type="EMBL" id="VNIQ01000002">
    <property type="protein sequence ID" value="TYQ06680.1"/>
    <property type="molecule type" value="Genomic_DNA"/>
</dbReference>
<dbReference type="PROSITE" id="PS50893">
    <property type="entry name" value="ABC_TRANSPORTER_2"/>
    <property type="match status" value="1"/>
</dbReference>
<name>A0A652YUD7_NOCGL</name>
<dbReference type="SUPFAM" id="SSF90123">
    <property type="entry name" value="ABC transporter transmembrane region"/>
    <property type="match status" value="1"/>
</dbReference>
<dbReference type="PANTHER" id="PTHR43394:SF1">
    <property type="entry name" value="ATP-BINDING CASSETTE SUB-FAMILY B MEMBER 10, MITOCHONDRIAL"/>
    <property type="match status" value="1"/>
</dbReference>
<dbReference type="PROSITE" id="PS50929">
    <property type="entry name" value="ABC_TM1F"/>
    <property type="match status" value="1"/>
</dbReference>
<dbReference type="GO" id="GO:0005524">
    <property type="term" value="F:ATP binding"/>
    <property type="evidence" value="ECO:0007669"/>
    <property type="project" value="UniProtKB-KW"/>
</dbReference>
<evidence type="ECO:0000256" key="5">
    <source>
        <dbReference type="ARBA" id="ARBA00022692"/>
    </source>
</evidence>
<keyword evidence="5" id="KW-0812">Transmembrane</keyword>
<dbReference type="PANTHER" id="PTHR43394">
    <property type="entry name" value="ATP-DEPENDENT PERMEASE MDL1, MITOCHONDRIAL"/>
    <property type="match status" value="1"/>
</dbReference>
<dbReference type="Gene3D" id="1.20.1560.10">
    <property type="entry name" value="ABC transporter type 1, transmembrane domain"/>
    <property type="match status" value="1"/>
</dbReference>
<dbReference type="GO" id="GO:0005886">
    <property type="term" value="C:plasma membrane"/>
    <property type="evidence" value="ECO:0007669"/>
    <property type="project" value="UniProtKB-SubCell"/>
</dbReference>
<dbReference type="SUPFAM" id="SSF52540">
    <property type="entry name" value="P-loop containing nucleoside triphosphate hydrolases"/>
    <property type="match status" value="1"/>
</dbReference>
<dbReference type="CDD" id="cd07346">
    <property type="entry name" value="ABC_6TM_exporters"/>
    <property type="match status" value="1"/>
</dbReference>
<keyword evidence="7 10" id="KW-0067">ATP-binding</keyword>
<dbReference type="InterPro" id="IPR036640">
    <property type="entry name" value="ABC1_TM_sf"/>
</dbReference>
<sequence length="586" mass="61564">MTGKETRELLPIAGGRETWQWLRSELVQRKLQSFLVVAVSAAAAAMALVPIYVFGVLVDRVREGAPTSTILTVVAIIASAAVVGGVFTGYASYLVKRLGENILADLRERTVDRALRLPVPTLEKVGKGDLLSRVGDDVAVIAKAVSEVIPNLIGAVLLVALSMVTMLGLDWRLGLAGLVALPMYAMALKWYLPRSAPIYAAERVAMGARSQALISSVQGVRTVRAYSLEKEHLGRIDDASAKARDLAVGVFGLFTRFAGRGNRAEFVGLSMILVVGFLLVRDDIVTVGQTTTAALLFHRLFNPIGSLLYTFDEVQSAGASLARLVGVVDIPEPDRADIDVAEPHDRSLTLRDIRHSYDGREVLHGVSLTLAAGERVALVGSTGAGKSTVAAIAAGSWAPTSGSVLIGGVALAGVADLRRHIGIVSQEVHVFAGSLIEDLRLAAPEASEEDVMSALKTVGASAWVAALSDGLATVVGEGGHEMTASQAQQLALARLVLADPAVAVLDEATAEAGSAGARELEAAADAATAGRTTLVVAHRLTQAAAADRVIVLEHGRIVEEGPHLELVAAGGRYAHLWTAWEGRETR</sequence>
<dbReference type="GO" id="GO:0015421">
    <property type="term" value="F:ABC-type oligopeptide transporter activity"/>
    <property type="evidence" value="ECO:0007669"/>
    <property type="project" value="TreeGrafter"/>
</dbReference>
<keyword evidence="8" id="KW-1133">Transmembrane helix</keyword>
<reference evidence="10" key="1">
    <citation type="submission" date="2019-07" db="EMBL/GenBank/DDBJ databases">
        <title>Genomic Encyclopedia of Type Strains, Phase IV (KMG-IV): sequencing the most valuable type-strain genomes for metagenomic binning, comparative biology and taxonomic classification.</title>
        <authorList>
            <person name="Goeker M."/>
        </authorList>
    </citation>
    <scope>NUCLEOTIDE SEQUENCE</scope>
    <source>
        <strain evidence="10">DSM 44596</strain>
    </source>
</reference>
<proteinExistence type="predicted"/>
<dbReference type="Gene3D" id="3.40.50.300">
    <property type="entry name" value="P-loop containing nucleotide triphosphate hydrolases"/>
    <property type="match status" value="1"/>
</dbReference>
<accession>A0A652YUD7</accession>
<dbReference type="InterPro" id="IPR027417">
    <property type="entry name" value="P-loop_NTPase"/>
</dbReference>
<evidence type="ECO:0000256" key="6">
    <source>
        <dbReference type="ARBA" id="ARBA00022741"/>
    </source>
</evidence>
<keyword evidence="4" id="KW-0997">Cell inner membrane</keyword>
<dbReference type="SMART" id="SM00382">
    <property type="entry name" value="AAA"/>
    <property type="match status" value="1"/>
</dbReference>
<dbReference type="GO" id="GO:0016887">
    <property type="term" value="F:ATP hydrolysis activity"/>
    <property type="evidence" value="ECO:0007669"/>
    <property type="project" value="InterPro"/>
</dbReference>
<comment type="caution">
    <text evidence="10">The sequence shown here is derived from an EMBL/GenBank/DDBJ whole genome shotgun (WGS) entry which is preliminary data.</text>
</comment>
<keyword evidence="2" id="KW-0813">Transport</keyword>
<evidence type="ECO:0000256" key="8">
    <source>
        <dbReference type="ARBA" id="ARBA00022989"/>
    </source>
</evidence>
<dbReference type="InterPro" id="IPR011527">
    <property type="entry name" value="ABC1_TM_dom"/>
</dbReference>
<keyword evidence="3" id="KW-1003">Cell membrane</keyword>
<dbReference type="InterPro" id="IPR003593">
    <property type="entry name" value="AAA+_ATPase"/>
</dbReference>
<dbReference type="FunFam" id="3.40.50.300:FF:001001">
    <property type="entry name" value="Multidrug ABC transporter ATP-binding protein"/>
    <property type="match status" value="1"/>
</dbReference>
<dbReference type="InterPro" id="IPR039421">
    <property type="entry name" value="Type_1_exporter"/>
</dbReference>
<evidence type="ECO:0000256" key="9">
    <source>
        <dbReference type="ARBA" id="ARBA00023136"/>
    </source>
</evidence>
<dbReference type="Pfam" id="PF00005">
    <property type="entry name" value="ABC_tran"/>
    <property type="match status" value="1"/>
</dbReference>
<gene>
    <name evidence="10" type="ORF">FNL38_102824</name>
</gene>
<evidence type="ECO:0000313" key="10">
    <source>
        <dbReference type="EMBL" id="TYQ06680.1"/>
    </source>
</evidence>
<protein>
    <submittedName>
        <fullName evidence="10">ATP-binding cassette subfamily C protein</fullName>
    </submittedName>
</protein>
<keyword evidence="6" id="KW-0547">Nucleotide-binding</keyword>
<keyword evidence="9" id="KW-0472">Membrane</keyword>
<organism evidence="10">
    <name type="scientific">Nocardia globerula</name>
    <dbReference type="NCBI Taxonomy" id="1818"/>
    <lineage>
        <taxon>Bacteria</taxon>
        <taxon>Bacillati</taxon>
        <taxon>Actinomycetota</taxon>
        <taxon>Actinomycetes</taxon>
        <taxon>Mycobacteriales</taxon>
        <taxon>Nocardiaceae</taxon>
        <taxon>Nocardia</taxon>
    </lineage>
</organism>
<dbReference type="AlphaFoldDB" id="A0A652YUD7"/>
<evidence type="ECO:0000256" key="4">
    <source>
        <dbReference type="ARBA" id="ARBA00022519"/>
    </source>
</evidence>
<comment type="subcellular location">
    <subcellularLocation>
        <location evidence="1">Cell membrane</location>
        <topology evidence="1">Multi-pass membrane protein</topology>
    </subcellularLocation>
</comment>
<evidence type="ECO:0000256" key="3">
    <source>
        <dbReference type="ARBA" id="ARBA00022475"/>
    </source>
</evidence>
<evidence type="ECO:0000256" key="2">
    <source>
        <dbReference type="ARBA" id="ARBA00022448"/>
    </source>
</evidence>
<evidence type="ECO:0000256" key="1">
    <source>
        <dbReference type="ARBA" id="ARBA00004651"/>
    </source>
</evidence>